<evidence type="ECO:0000313" key="3">
    <source>
        <dbReference type="Proteomes" id="UP000185109"/>
    </source>
</evidence>
<dbReference type="Gene3D" id="1.10.400.20">
    <property type="entry name" value="putative tagatose 6-phosphate kinase domain like"/>
    <property type="match status" value="1"/>
</dbReference>
<protein>
    <submittedName>
        <fullName evidence="2">D-tagatose-1,6-bisphosphate aldolase subunit KbaZ</fullName>
        <ecNumber evidence="2">4.1.2.40</ecNumber>
    </submittedName>
</protein>
<dbReference type="GO" id="GO:0009025">
    <property type="term" value="F:tagatose-bisphosphate aldolase activity"/>
    <property type="evidence" value="ECO:0007669"/>
    <property type="project" value="UniProtKB-EC"/>
</dbReference>
<dbReference type="EC" id="4.1.2.40" evidence="2"/>
<dbReference type="PANTHER" id="PTHR32502">
    <property type="entry name" value="N-ACETYLGALACTOSAMINE PERMEASE II COMPONENT-RELATED"/>
    <property type="match status" value="1"/>
</dbReference>
<keyword evidence="2" id="KW-0614">Plasmid</keyword>
<accession>A0A1L5PDP2</accession>
<dbReference type="PIRSF" id="PIRSF009264">
    <property type="entry name" value="TagBP_ald_AgaZ"/>
    <property type="match status" value="1"/>
</dbReference>
<comment type="pathway">
    <text evidence="1">Carbohydrate metabolism.</text>
</comment>
<proteinExistence type="predicted"/>
<geneLocation type="plasmid" evidence="3">
    <name>prsp8c3c</name>
</geneLocation>
<dbReference type="RefSeq" id="WP_074064067.1">
    <property type="nucleotide sequence ID" value="NZ_CP017244.1"/>
</dbReference>
<dbReference type="Proteomes" id="UP000185109">
    <property type="component" value="Plasmid pRsp8C3c"/>
</dbReference>
<dbReference type="NCBIfam" id="TIGR02810">
    <property type="entry name" value="agaZ_gatZ"/>
    <property type="match status" value="1"/>
</dbReference>
<dbReference type="InterPro" id="IPR050303">
    <property type="entry name" value="GatZ_KbaZ_carbometab"/>
</dbReference>
<dbReference type="EMBL" id="CP017244">
    <property type="protein sequence ID" value="APO78146.1"/>
    <property type="molecule type" value="Genomic_DNA"/>
</dbReference>
<gene>
    <name evidence="2" type="primary">kbaZ</name>
    <name evidence="2" type="ORF">AM571_PC00406</name>
</gene>
<dbReference type="AlphaFoldDB" id="A0A1L5PDP2"/>
<dbReference type="InterPro" id="IPR012062">
    <property type="entry name" value="GatZ/KbaZ-like"/>
</dbReference>
<dbReference type="Pfam" id="PF08013">
    <property type="entry name" value="GatZ_KbaZ-like"/>
    <property type="match status" value="1"/>
</dbReference>
<dbReference type="GO" id="GO:0005886">
    <property type="term" value="C:plasma membrane"/>
    <property type="evidence" value="ECO:0007669"/>
    <property type="project" value="TreeGrafter"/>
</dbReference>
<dbReference type="Gene3D" id="3.20.20.70">
    <property type="entry name" value="Aldolase class I"/>
    <property type="match status" value="1"/>
</dbReference>
<dbReference type="PANTHER" id="PTHR32502:SF2">
    <property type="entry name" value="D-TAGATOSE-1,6-BISPHOSPHATE ALDOLASE SUBUNIT KBAZ"/>
    <property type="match status" value="1"/>
</dbReference>
<evidence type="ECO:0000313" key="2">
    <source>
        <dbReference type="EMBL" id="APO78146.1"/>
    </source>
</evidence>
<dbReference type="SUPFAM" id="SSF51569">
    <property type="entry name" value="Aldolase"/>
    <property type="match status" value="1"/>
</dbReference>
<dbReference type="InterPro" id="IPR013785">
    <property type="entry name" value="Aldolase_TIM"/>
</dbReference>
<dbReference type="GO" id="GO:0009401">
    <property type="term" value="P:phosphoenolpyruvate-dependent sugar phosphotransferase system"/>
    <property type="evidence" value="ECO:0007669"/>
    <property type="project" value="TreeGrafter"/>
</dbReference>
<keyword evidence="2" id="KW-0456">Lyase</keyword>
<organism evidence="2 3">
    <name type="scientific">Rhizobium etli 8C-3</name>
    <dbReference type="NCBI Taxonomy" id="538025"/>
    <lineage>
        <taxon>Bacteria</taxon>
        <taxon>Pseudomonadati</taxon>
        <taxon>Pseudomonadota</taxon>
        <taxon>Alphaproteobacteria</taxon>
        <taxon>Hyphomicrobiales</taxon>
        <taxon>Rhizobiaceae</taxon>
        <taxon>Rhizobium/Agrobacterium group</taxon>
        <taxon>Rhizobium</taxon>
    </lineage>
</organism>
<reference evidence="2 3" key="1">
    <citation type="submission" date="2016-09" db="EMBL/GenBank/DDBJ databases">
        <title>The complete genome sequences of Rhizobium gallicum, symbiovars gallicum and phaseoli, symbionts associated to common bean (Phaseolus vulgaris).</title>
        <authorList>
            <person name="Bustos P."/>
            <person name="Santamaria R.I."/>
            <person name="Perez-Carrascal O.M."/>
            <person name="Juarez S."/>
            <person name="Lozano L."/>
            <person name="Martinez-Flores I."/>
            <person name="Martinez-Romero E."/>
            <person name="Cevallos M."/>
            <person name="Romero D."/>
            <person name="Davila G."/>
            <person name="Gonzalez V."/>
        </authorList>
    </citation>
    <scope>NUCLEOTIDE SEQUENCE [LARGE SCALE GENOMIC DNA]</scope>
    <source>
        <strain evidence="2 3">8C-3</strain>
        <plasmid evidence="3">Plasmid prsp8c3c</plasmid>
    </source>
</reference>
<evidence type="ECO:0000256" key="1">
    <source>
        <dbReference type="ARBA" id="ARBA00005007"/>
    </source>
</evidence>
<sequence length="432" mass="47076">MTSMLGNLARSRRTGGMAGITSVCSAHPIVIRAALRQAVGCDGPVLIEATCNQVNQFGGYTGLKPRDFVALVEQIADQERLPRDKVILGGDHLGPNPWREEPADVAMAKAEDMIAAYVEAGFCKLHLDTSMGCAGEPVALDDATTAERAVRLAAVAERCAASSGGERPVYVIGTEVPPPGGADHLITTLEPTHVDAARKTIALHRTQFHEAGLARAFDRVLALVVQPGVEFGNENVIVYDRAKAQALSALLDEEPALVYEAHSTDFQGVEALRQLVEDGFAILKVGPELTFALREALYGLDLIASDSIPGYPSRNLMAVMDGLMRENPGHWKGHYHGSRAKRHTLRHYSYSDRIRYYWNHPAAEAATFRLIKALDGRIIPAPLFRQHMPIFARYAGKPLEPQELLIDAVRAVLDGYQSAHRPDRLPRACSQG</sequence>
<name>A0A1L5PDP2_RHIET</name>
<dbReference type="GO" id="GO:0005975">
    <property type="term" value="P:carbohydrate metabolic process"/>
    <property type="evidence" value="ECO:0007669"/>
    <property type="project" value="InterPro"/>
</dbReference>